<evidence type="ECO:0000256" key="5">
    <source>
        <dbReference type="ARBA" id="ARBA00022692"/>
    </source>
</evidence>
<dbReference type="PANTHER" id="PTHR33908:SF11">
    <property type="entry name" value="MEMBRANE PROTEIN"/>
    <property type="match status" value="1"/>
</dbReference>
<evidence type="ECO:0000256" key="4">
    <source>
        <dbReference type="ARBA" id="ARBA00022679"/>
    </source>
</evidence>
<feature type="transmembrane region" description="Helical" evidence="8">
    <location>
        <begin position="374"/>
        <end position="393"/>
    </location>
</feature>
<evidence type="ECO:0000259" key="9">
    <source>
        <dbReference type="Pfam" id="PF13231"/>
    </source>
</evidence>
<accession>A0A517W2N3</accession>
<dbReference type="GO" id="GO:0005886">
    <property type="term" value="C:plasma membrane"/>
    <property type="evidence" value="ECO:0007669"/>
    <property type="project" value="UniProtKB-SubCell"/>
</dbReference>
<evidence type="ECO:0000313" key="10">
    <source>
        <dbReference type="EMBL" id="QDT99531.1"/>
    </source>
</evidence>
<dbReference type="KEGG" id="gaw:V144x_50420"/>
<evidence type="ECO:0000313" key="11">
    <source>
        <dbReference type="Proteomes" id="UP000318704"/>
    </source>
</evidence>
<evidence type="ECO:0000256" key="6">
    <source>
        <dbReference type="ARBA" id="ARBA00022989"/>
    </source>
</evidence>
<dbReference type="GO" id="GO:0009103">
    <property type="term" value="P:lipopolysaccharide biosynthetic process"/>
    <property type="evidence" value="ECO:0007669"/>
    <property type="project" value="UniProtKB-ARBA"/>
</dbReference>
<feature type="transmembrane region" description="Helical" evidence="8">
    <location>
        <begin position="202"/>
        <end position="221"/>
    </location>
</feature>
<dbReference type="AlphaFoldDB" id="A0A517W2N3"/>
<dbReference type="GO" id="GO:0016763">
    <property type="term" value="F:pentosyltransferase activity"/>
    <property type="evidence" value="ECO:0007669"/>
    <property type="project" value="TreeGrafter"/>
</dbReference>
<evidence type="ECO:0000256" key="3">
    <source>
        <dbReference type="ARBA" id="ARBA00022676"/>
    </source>
</evidence>
<gene>
    <name evidence="10" type="ORF">V144x_50420</name>
</gene>
<feature type="domain" description="Glycosyltransferase RgtA/B/C/D-like" evidence="9">
    <location>
        <begin position="114"/>
        <end position="243"/>
    </location>
</feature>
<feature type="transmembrane region" description="Helical" evidence="8">
    <location>
        <begin position="165"/>
        <end position="182"/>
    </location>
</feature>
<evidence type="ECO:0000256" key="8">
    <source>
        <dbReference type="SAM" id="Phobius"/>
    </source>
</evidence>
<keyword evidence="4" id="KW-0808">Transferase</keyword>
<feature type="transmembrane region" description="Helical" evidence="8">
    <location>
        <begin position="425"/>
        <end position="444"/>
    </location>
</feature>
<dbReference type="InterPro" id="IPR050297">
    <property type="entry name" value="LipidA_mod_glycosyltrf_83"/>
</dbReference>
<keyword evidence="5 8" id="KW-0812">Transmembrane</keyword>
<evidence type="ECO:0000256" key="1">
    <source>
        <dbReference type="ARBA" id="ARBA00004651"/>
    </source>
</evidence>
<keyword evidence="6 8" id="KW-1133">Transmembrane helix</keyword>
<keyword evidence="2" id="KW-1003">Cell membrane</keyword>
<evidence type="ECO:0000256" key="2">
    <source>
        <dbReference type="ARBA" id="ARBA00022475"/>
    </source>
</evidence>
<dbReference type="PANTHER" id="PTHR33908">
    <property type="entry name" value="MANNOSYLTRANSFERASE YKCB-RELATED"/>
    <property type="match status" value="1"/>
</dbReference>
<feature type="transmembrane region" description="Helical" evidence="8">
    <location>
        <begin position="334"/>
        <end position="362"/>
    </location>
</feature>
<reference evidence="10 11" key="1">
    <citation type="submission" date="2019-03" db="EMBL/GenBank/DDBJ databases">
        <title>Deep-cultivation of Planctomycetes and their phenomic and genomic characterization uncovers novel biology.</title>
        <authorList>
            <person name="Wiegand S."/>
            <person name="Jogler M."/>
            <person name="Boedeker C."/>
            <person name="Pinto D."/>
            <person name="Vollmers J."/>
            <person name="Rivas-Marin E."/>
            <person name="Kohn T."/>
            <person name="Peeters S.H."/>
            <person name="Heuer A."/>
            <person name="Rast P."/>
            <person name="Oberbeckmann S."/>
            <person name="Bunk B."/>
            <person name="Jeske O."/>
            <person name="Meyerdierks A."/>
            <person name="Storesund J.E."/>
            <person name="Kallscheuer N."/>
            <person name="Luecker S."/>
            <person name="Lage O.M."/>
            <person name="Pohl T."/>
            <person name="Merkel B.J."/>
            <person name="Hornburger P."/>
            <person name="Mueller R.-W."/>
            <person name="Bruemmer F."/>
            <person name="Labrenz M."/>
            <person name="Spormann A.M."/>
            <person name="Op den Camp H."/>
            <person name="Overmann J."/>
            <person name="Amann R."/>
            <person name="Jetten M.S.M."/>
            <person name="Mascher T."/>
            <person name="Medema M.H."/>
            <person name="Devos D.P."/>
            <person name="Kaster A.-K."/>
            <person name="Ovreas L."/>
            <person name="Rohde M."/>
            <person name="Galperin M.Y."/>
            <person name="Jogler C."/>
        </authorList>
    </citation>
    <scope>NUCLEOTIDE SEQUENCE [LARGE SCALE GENOMIC DNA]</scope>
    <source>
        <strain evidence="10 11">V144</strain>
    </source>
</reference>
<dbReference type="InterPro" id="IPR038731">
    <property type="entry name" value="RgtA/B/C-like"/>
</dbReference>
<evidence type="ECO:0000256" key="7">
    <source>
        <dbReference type="ARBA" id="ARBA00023136"/>
    </source>
</evidence>
<protein>
    <recommendedName>
        <fullName evidence="9">Glycosyltransferase RgtA/B/C/D-like domain-containing protein</fullName>
    </recommendedName>
</protein>
<dbReference type="Pfam" id="PF13231">
    <property type="entry name" value="PMT_2"/>
    <property type="match status" value="1"/>
</dbReference>
<feature type="transmembrane region" description="Helical" evidence="8">
    <location>
        <begin position="6"/>
        <end position="25"/>
    </location>
</feature>
<keyword evidence="7 8" id="KW-0472">Membrane</keyword>
<dbReference type="Proteomes" id="UP000318704">
    <property type="component" value="Chromosome"/>
</dbReference>
<feature type="transmembrane region" description="Helical" evidence="8">
    <location>
        <begin position="112"/>
        <end position="132"/>
    </location>
</feature>
<feature type="transmembrane region" description="Helical" evidence="8">
    <location>
        <begin position="399"/>
        <end position="418"/>
    </location>
</feature>
<organism evidence="10 11">
    <name type="scientific">Gimesia aquarii</name>
    <dbReference type="NCBI Taxonomy" id="2527964"/>
    <lineage>
        <taxon>Bacteria</taxon>
        <taxon>Pseudomonadati</taxon>
        <taxon>Planctomycetota</taxon>
        <taxon>Planctomycetia</taxon>
        <taxon>Planctomycetales</taxon>
        <taxon>Planctomycetaceae</taxon>
        <taxon>Gimesia</taxon>
    </lineage>
</organism>
<proteinExistence type="predicted"/>
<keyword evidence="3" id="KW-0328">Glycosyltransferase</keyword>
<comment type="subcellular location">
    <subcellularLocation>
        <location evidence="1">Cell membrane</location>
        <topology evidence="1">Multi-pass membrane protein</topology>
    </subcellularLocation>
</comment>
<feature type="transmembrane region" description="Helical" evidence="8">
    <location>
        <begin position="138"/>
        <end position="158"/>
    </location>
</feature>
<feature type="transmembrane region" description="Helical" evidence="8">
    <location>
        <begin position="233"/>
        <end position="251"/>
    </location>
</feature>
<sequence length="614" mass="71139">MSHPSKYRTTIVVIILLIHIILLAYSTKRHSPTFNEIGHLPAGLSHLQHSTFELYRVNPPLPRMVAAVPLLFQDHRTNWQQHDISDTSRAEILIGIAFAKINDRQTFDLYTWGRWFCIPFSVIGGLCCYWWARDLFGWSSGLFALMLWCFSPSILGHGSLIMPDVPAAATGILSSYVFWRWMKRPNWPNTLLSGFLLGVAELTKFTLLVFYLIYPVLWIASRFRSNSKQPTTWYLDAFQLAVMFLFSIYLINLCYHFQGSFQKLREFTFISNTLTGSQDEEHHVSGNAFKESLWGEIPVPFPKDYVLGLDRQKADFDYPRWSYLNGDWKLGGWWYFYLFAFLIKTPLGILIIYLTSAALFCFNARYRLSLLDELCLMLPIIVIVTLVSSQTAFSMHPRYIIPVLPFLFVWSSRVALAFHLHNIRTAALVTVSLAWAIMSSLYYFPHSLSYYNELTGGPEKAAEYLIDSPTAWGQDLLFLKKWCEEHPEARPLHVANFGWVDPLAAGIEYSLPPLAPLESVKELSERTIDYGPRPGWYVIDVNHLKGTYWDAPMGDGRWRHFWMDYENKPADFTYFSKFEPIDRVAYSYLVYHITLDQANQIRNELGLPEIKNDY</sequence>
<dbReference type="EMBL" id="CP037920">
    <property type="protein sequence ID" value="QDT99531.1"/>
    <property type="molecule type" value="Genomic_DNA"/>
</dbReference>
<name>A0A517W2N3_9PLAN</name>